<sequence>MHARIAEDDHLMVEIRCLGAVTGPSQRQLLITMSGIAVVAASVTRMIHLDPAETVSGAGKDGAAGGGDAAHRVTGRGRGIAGQTPAIGEQGPRHHRAKPGLGNSSLLFTYDKIQGGELLAHPCDLLL</sequence>
<evidence type="ECO:0000313" key="2">
    <source>
        <dbReference type="EMBL" id="MBO2461465.1"/>
    </source>
</evidence>
<evidence type="ECO:0000313" key="3">
    <source>
        <dbReference type="Proteomes" id="UP000680206"/>
    </source>
</evidence>
<gene>
    <name evidence="2" type="ORF">J4709_28175</name>
</gene>
<name>A0ABS3RXH7_9ACTN</name>
<protein>
    <submittedName>
        <fullName evidence="2">Uncharacterized protein</fullName>
    </submittedName>
</protein>
<evidence type="ECO:0000256" key="1">
    <source>
        <dbReference type="SAM" id="MobiDB-lite"/>
    </source>
</evidence>
<organism evidence="2 3">
    <name type="scientific">Actinomadura violacea</name>
    <dbReference type="NCBI Taxonomy" id="2819934"/>
    <lineage>
        <taxon>Bacteria</taxon>
        <taxon>Bacillati</taxon>
        <taxon>Actinomycetota</taxon>
        <taxon>Actinomycetes</taxon>
        <taxon>Streptosporangiales</taxon>
        <taxon>Thermomonosporaceae</taxon>
        <taxon>Actinomadura</taxon>
    </lineage>
</organism>
<accession>A0ABS3RXH7</accession>
<keyword evidence="3" id="KW-1185">Reference proteome</keyword>
<dbReference type="EMBL" id="JAGEPF010000018">
    <property type="protein sequence ID" value="MBO2461465.1"/>
    <property type="molecule type" value="Genomic_DNA"/>
</dbReference>
<proteinExistence type="predicted"/>
<dbReference type="RefSeq" id="WP_208244827.1">
    <property type="nucleotide sequence ID" value="NZ_JAGEPF010000018.1"/>
</dbReference>
<feature type="region of interest" description="Disordered" evidence="1">
    <location>
        <begin position="56"/>
        <end position="100"/>
    </location>
</feature>
<feature type="compositionally biased region" description="Gly residues" evidence="1">
    <location>
        <begin position="59"/>
        <end position="68"/>
    </location>
</feature>
<dbReference type="Proteomes" id="UP000680206">
    <property type="component" value="Unassembled WGS sequence"/>
</dbReference>
<reference evidence="2 3" key="1">
    <citation type="submission" date="2021-03" db="EMBL/GenBank/DDBJ databases">
        <title>Actinomadura violae sp. nov., isolated from lichen in Thailand.</title>
        <authorList>
            <person name="Kanchanasin P."/>
            <person name="Saeng-In P."/>
            <person name="Phongsopitanun W."/>
            <person name="Yuki M."/>
            <person name="Kudo T."/>
            <person name="Ohkuma M."/>
            <person name="Tanasupawat S."/>
        </authorList>
    </citation>
    <scope>NUCLEOTIDE SEQUENCE [LARGE SCALE GENOMIC DNA]</scope>
    <source>
        <strain evidence="2 3">LCR2-06</strain>
    </source>
</reference>
<comment type="caution">
    <text evidence="2">The sequence shown here is derived from an EMBL/GenBank/DDBJ whole genome shotgun (WGS) entry which is preliminary data.</text>
</comment>